<dbReference type="Proteomes" id="UP000287651">
    <property type="component" value="Unassembled WGS sequence"/>
</dbReference>
<evidence type="ECO:0000313" key="2">
    <source>
        <dbReference type="Proteomes" id="UP000287651"/>
    </source>
</evidence>
<dbReference type="AlphaFoldDB" id="A0A426YI28"/>
<comment type="caution">
    <text evidence="1">The sequence shown here is derived from an EMBL/GenBank/DDBJ whole genome shotgun (WGS) entry which is preliminary data.</text>
</comment>
<dbReference type="EMBL" id="AMZH03012252">
    <property type="protein sequence ID" value="RRT51383.1"/>
    <property type="molecule type" value="Genomic_DNA"/>
</dbReference>
<proteinExistence type="predicted"/>
<name>A0A426YI28_ENSVE</name>
<protein>
    <submittedName>
        <fullName evidence="1">Uncharacterized protein</fullName>
    </submittedName>
</protein>
<evidence type="ECO:0000313" key="1">
    <source>
        <dbReference type="EMBL" id="RRT51383.1"/>
    </source>
</evidence>
<accession>A0A426YI28</accession>
<reference evidence="1 2" key="1">
    <citation type="journal article" date="2014" name="Agronomy (Basel)">
        <title>A Draft Genome Sequence for Ensete ventricosum, the Drought-Tolerant Tree Against Hunger.</title>
        <authorList>
            <person name="Harrison J."/>
            <person name="Moore K.A."/>
            <person name="Paszkiewicz K."/>
            <person name="Jones T."/>
            <person name="Grant M."/>
            <person name="Ambacheew D."/>
            <person name="Muzemil S."/>
            <person name="Studholme D.J."/>
        </authorList>
    </citation>
    <scope>NUCLEOTIDE SEQUENCE [LARGE SCALE GENOMIC DNA]</scope>
</reference>
<sequence length="131" mass="14316">MNATDLHVQNPPEQKSLLLLLPLSMAMAAASALVLAGPPSLLSGQALRPKQRHPATVALPSPSCRRRLRISAEAAPQDTGGSTEKTDTIGVHFEKDGNKQHEATAIDRQPRRWAFDVSPLGNRLYDDHFLY</sequence>
<organism evidence="1 2">
    <name type="scientific">Ensete ventricosum</name>
    <name type="common">Abyssinian banana</name>
    <name type="synonym">Musa ensete</name>
    <dbReference type="NCBI Taxonomy" id="4639"/>
    <lineage>
        <taxon>Eukaryota</taxon>
        <taxon>Viridiplantae</taxon>
        <taxon>Streptophyta</taxon>
        <taxon>Embryophyta</taxon>
        <taxon>Tracheophyta</taxon>
        <taxon>Spermatophyta</taxon>
        <taxon>Magnoliopsida</taxon>
        <taxon>Liliopsida</taxon>
        <taxon>Zingiberales</taxon>
        <taxon>Musaceae</taxon>
        <taxon>Ensete</taxon>
    </lineage>
</organism>
<gene>
    <name evidence="1" type="ORF">B296_00051147</name>
</gene>